<dbReference type="Proteomes" id="UP000063699">
    <property type="component" value="Chromosome"/>
</dbReference>
<dbReference type="EMBL" id="CP012752">
    <property type="protein sequence ID" value="ALG13992.1"/>
    <property type="molecule type" value="Genomic_DNA"/>
</dbReference>
<sequence length="367" mass="39568">MFTMRRWGVFAAIAVGLAGLATPAQARTDYELDVPVAEYSTQSTNIRATADGIAADEDGMAIYSPTELPMQVNAFEADAPGAQVDVRGRLPDGQWTEWTDNGQLDEPVSTVQVRLVLAKQSEVRGARLRLRHDPRRVTANARALSYRVYATREGLVGGKTANGHIIVQRDHFAALPSRRGLAPKGSGSYTVQVCAGNGRCAWAPVWDVGPWNTRDDYWNQPRQEWNDLPRGVPQAQAAYQNDYNAGRDQFGRDVRNPAGIDLGDGTFWDGLKLTGSSWVTVTYLWTVPGPFGYVHTPGDTLNVRGGTSSGTAVVGIAGHTAQVRVECETRGEVVTGSQGTTDGWLRIAPGKFVSKAYVSGVTGAATC</sequence>
<organism evidence="2 3">
    <name type="scientific">Kibdelosporangium phytohabitans</name>
    <dbReference type="NCBI Taxonomy" id="860235"/>
    <lineage>
        <taxon>Bacteria</taxon>
        <taxon>Bacillati</taxon>
        <taxon>Actinomycetota</taxon>
        <taxon>Actinomycetes</taxon>
        <taxon>Pseudonocardiales</taxon>
        <taxon>Pseudonocardiaceae</taxon>
        <taxon>Kibdelosporangium</taxon>
    </lineage>
</organism>
<feature type="chain" id="PRO_5006036055" description="SH3b domain-containing protein" evidence="1">
    <location>
        <begin position="27"/>
        <end position="367"/>
    </location>
</feature>
<feature type="signal peptide" evidence="1">
    <location>
        <begin position="1"/>
        <end position="26"/>
    </location>
</feature>
<reference evidence="2 3" key="1">
    <citation type="submission" date="2015-07" db="EMBL/GenBank/DDBJ databases">
        <title>Genome sequencing of Kibdelosporangium phytohabitans.</title>
        <authorList>
            <person name="Qin S."/>
            <person name="Xing K."/>
        </authorList>
    </citation>
    <scope>NUCLEOTIDE SEQUENCE [LARGE SCALE GENOMIC DNA]</scope>
    <source>
        <strain evidence="2 3">KLBMP1111</strain>
    </source>
</reference>
<gene>
    <name evidence="2" type="ORF">AOZ06_50350</name>
</gene>
<protein>
    <recommendedName>
        <fullName evidence="4">SH3b domain-containing protein</fullName>
    </recommendedName>
</protein>
<evidence type="ECO:0000313" key="3">
    <source>
        <dbReference type="Proteomes" id="UP000063699"/>
    </source>
</evidence>
<dbReference type="AlphaFoldDB" id="A0A0N9IC61"/>
<accession>A0A0N9IC61</accession>
<keyword evidence="3" id="KW-1185">Reference proteome</keyword>
<dbReference type="STRING" id="860235.AOZ06_50350"/>
<keyword evidence="1" id="KW-0732">Signal</keyword>
<evidence type="ECO:0008006" key="4">
    <source>
        <dbReference type="Google" id="ProtNLM"/>
    </source>
</evidence>
<evidence type="ECO:0000256" key="1">
    <source>
        <dbReference type="SAM" id="SignalP"/>
    </source>
</evidence>
<name>A0A0N9IC61_9PSEU</name>
<evidence type="ECO:0000313" key="2">
    <source>
        <dbReference type="EMBL" id="ALG13992.1"/>
    </source>
</evidence>
<proteinExistence type="predicted"/>
<dbReference type="KEGG" id="kphy:AOZ06_50350"/>